<gene>
    <name evidence="2" type="ORF">BV898_17410</name>
</gene>
<feature type="region of interest" description="Disordered" evidence="1">
    <location>
        <begin position="55"/>
        <end position="175"/>
    </location>
</feature>
<comment type="caution">
    <text evidence="2">The sequence shown here is derived from an EMBL/GenBank/DDBJ whole genome shotgun (WGS) entry which is preliminary data.</text>
</comment>
<keyword evidence="3" id="KW-1185">Reference proteome</keyword>
<sequence>MLPFLRRLPRLDPFPRASIRFPACLFCLHREAPPAPLSACEVCIASRETSAGLVTASPSSASLPSSPRSPDGEQELREQELREQELGEQELREQELTEQELTEQELREQELREQEVTEQELREQELREQGLTEPELREQKLTEQELREQELMEHELRERERREPERREPELREQELRAYSQMETTRQLFAATTVRSALAEVEPLPSNGTTTTKLNLLADAYPPSTLSTTEILLLPLERHSDYYHVVLGVLAVCKWREKRDYIGMSANNRSKANNGHDRILNGGLRQPLFGSRKYVRPEIVITEATSDVEGDPPDLVPLRKSSPPNLSLTYHRRHHPVAWLSLRTSKSRN</sequence>
<dbReference type="Proteomes" id="UP000192578">
    <property type="component" value="Unassembled WGS sequence"/>
</dbReference>
<evidence type="ECO:0000313" key="3">
    <source>
        <dbReference type="Proteomes" id="UP000192578"/>
    </source>
</evidence>
<feature type="compositionally biased region" description="Low complexity" evidence="1">
    <location>
        <begin position="57"/>
        <end position="69"/>
    </location>
</feature>
<name>A0A9X6RMJ4_HYPEX</name>
<protein>
    <submittedName>
        <fullName evidence="2">Uncharacterized protein</fullName>
    </submittedName>
</protein>
<feature type="compositionally biased region" description="Basic and acidic residues" evidence="1">
    <location>
        <begin position="104"/>
        <end position="175"/>
    </location>
</feature>
<evidence type="ECO:0000313" key="2">
    <source>
        <dbReference type="EMBL" id="OWA52972.1"/>
    </source>
</evidence>
<feature type="compositionally biased region" description="Basic and acidic residues" evidence="1">
    <location>
        <begin position="70"/>
        <end position="95"/>
    </location>
</feature>
<dbReference type="AlphaFoldDB" id="A0A9X6RMJ4"/>
<evidence type="ECO:0000256" key="1">
    <source>
        <dbReference type="SAM" id="MobiDB-lite"/>
    </source>
</evidence>
<proteinExistence type="predicted"/>
<dbReference type="EMBL" id="MTYJ01000295">
    <property type="protein sequence ID" value="OWA52972.1"/>
    <property type="molecule type" value="Genomic_DNA"/>
</dbReference>
<accession>A0A9X6RMJ4</accession>
<organism evidence="2 3">
    <name type="scientific">Hypsibius exemplaris</name>
    <name type="common">Freshwater tardigrade</name>
    <dbReference type="NCBI Taxonomy" id="2072580"/>
    <lineage>
        <taxon>Eukaryota</taxon>
        <taxon>Metazoa</taxon>
        <taxon>Ecdysozoa</taxon>
        <taxon>Tardigrada</taxon>
        <taxon>Eutardigrada</taxon>
        <taxon>Parachela</taxon>
        <taxon>Hypsibioidea</taxon>
        <taxon>Hypsibiidae</taxon>
        <taxon>Hypsibius</taxon>
    </lineage>
</organism>
<reference evidence="3" key="1">
    <citation type="submission" date="2017-01" db="EMBL/GenBank/DDBJ databases">
        <title>Comparative genomics of anhydrobiosis in the tardigrade Hypsibius dujardini.</title>
        <authorList>
            <person name="Yoshida Y."/>
            <person name="Koutsovoulos G."/>
            <person name="Laetsch D."/>
            <person name="Stevens L."/>
            <person name="Kumar S."/>
            <person name="Horikawa D."/>
            <person name="Ishino K."/>
            <person name="Komine S."/>
            <person name="Tomita M."/>
            <person name="Blaxter M."/>
            <person name="Arakawa K."/>
        </authorList>
    </citation>
    <scope>NUCLEOTIDE SEQUENCE [LARGE SCALE GENOMIC DNA]</scope>
    <source>
        <strain evidence="3">Z151</strain>
    </source>
</reference>